<accession>A0A8X6NRM3</accession>
<evidence type="ECO:0000313" key="1">
    <source>
        <dbReference type="EMBL" id="GFT30876.1"/>
    </source>
</evidence>
<gene>
    <name evidence="1" type="ORF">NPIL_377851</name>
</gene>
<keyword evidence="2" id="KW-1185">Reference proteome</keyword>
<feature type="non-terminal residue" evidence="1">
    <location>
        <position position="32"/>
    </location>
</feature>
<reference evidence="1" key="1">
    <citation type="submission" date="2020-08" db="EMBL/GenBank/DDBJ databases">
        <title>Multicomponent nature underlies the extraordinary mechanical properties of spider dragline silk.</title>
        <authorList>
            <person name="Kono N."/>
            <person name="Nakamura H."/>
            <person name="Mori M."/>
            <person name="Yoshida Y."/>
            <person name="Ohtoshi R."/>
            <person name="Malay A.D."/>
            <person name="Moran D.A.P."/>
            <person name="Tomita M."/>
            <person name="Numata K."/>
            <person name="Arakawa K."/>
        </authorList>
    </citation>
    <scope>NUCLEOTIDE SEQUENCE</scope>
</reference>
<dbReference type="EMBL" id="BMAW01061368">
    <property type="protein sequence ID" value="GFT30876.1"/>
    <property type="molecule type" value="Genomic_DNA"/>
</dbReference>
<protein>
    <submittedName>
        <fullName evidence="1">Uncharacterized protein</fullName>
    </submittedName>
</protein>
<name>A0A8X6NRM3_NEPPI</name>
<sequence length="32" mass="3444">MPFLARNIISDPDRLLAVSMDIFQASPPAGAE</sequence>
<dbReference type="AlphaFoldDB" id="A0A8X6NRM3"/>
<dbReference type="Proteomes" id="UP000887013">
    <property type="component" value="Unassembled WGS sequence"/>
</dbReference>
<comment type="caution">
    <text evidence="1">The sequence shown here is derived from an EMBL/GenBank/DDBJ whole genome shotgun (WGS) entry which is preliminary data.</text>
</comment>
<evidence type="ECO:0000313" key="2">
    <source>
        <dbReference type="Proteomes" id="UP000887013"/>
    </source>
</evidence>
<organism evidence="1 2">
    <name type="scientific">Nephila pilipes</name>
    <name type="common">Giant wood spider</name>
    <name type="synonym">Nephila maculata</name>
    <dbReference type="NCBI Taxonomy" id="299642"/>
    <lineage>
        <taxon>Eukaryota</taxon>
        <taxon>Metazoa</taxon>
        <taxon>Ecdysozoa</taxon>
        <taxon>Arthropoda</taxon>
        <taxon>Chelicerata</taxon>
        <taxon>Arachnida</taxon>
        <taxon>Araneae</taxon>
        <taxon>Araneomorphae</taxon>
        <taxon>Entelegynae</taxon>
        <taxon>Araneoidea</taxon>
        <taxon>Nephilidae</taxon>
        <taxon>Nephila</taxon>
    </lineage>
</organism>
<proteinExistence type="predicted"/>